<dbReference type="EMBL" id="JAMZEG020000002">
    <property type="protein sequence ID" value="MDE8603407.1"/>
    <property type="molecule type" value="Genomic_DNA"/>
</dbReference>
<gene>
    <name evidence="6" type="ORF">M3I01_010840</name>
</gene>
<proteinExistence type="predicted"/>
<name>A0ABT5WFE7_9GAMM</name>
<comment type="subcellular location">
    <subcellularLocation>
        <location evidence="1">Membrane</location>
    </subcellularLocation>
</comment>
<feature type="transmembrane region" description="Helical" evidence="4">
    <location>
        <begin position="62"/>
        <end position="80"/>
    </location>
</feature>
<feature type="transmembrane region" description="Helical" evidence="4">
    <location>
        <begin position="148"/>
        <end position="170"/>
    </location>
</feature>
<keyword evidence="4" id="KW-1133">Transmembrane helix</keyword>
<dbReference type="PANTHER" id="PTHR32089">
    <property type="entry name" value="METHYL-ACCEPTING CHEMOTAXIS PROTEIN MCPB"/>
    <property type="match status" value="1"/>
</dbReference>
<dbReference type="InterPro" id="IPR004089">
    <property type="entry name" value="MCPsignal_dom"/>
</dbReference>
<dbReference type="Gene3D" id="1.10.287.950">
    <property type="entry name" value="Methyl-accepting chemotaxis protein"/>
    <property type="match status" value="1"/>
</dbReference>
<feature type="transmembrane region" description="Helical" evidence="4">
    <location>
        <begin position="86"/>
        <end position="103"/>
    </location>
</feature>
<organism evidence="6 7">
    <name type="scientific">Marinomonas maritima</name>
    <dbReference type="NCBI Taxonomy" id="2940935"/>
    <lineage>
        <taxon>Bacteria</taxon>
        <taxon>Pseudomonadati</taxon>
        <taxon>Pseudomonadota</taxon>
        <taxon>Gammaproteobacteria</taxon>
        <taxon>Oceanospirillales</taxon>
        <taxon>Oceanospirillaceae</taxon>
        <taxon>Marinomonas</taxon>
    </lineage>
</organism>
<evidence type="ECO:0000256" key="3">
    <source>
        <dbReference type="PROSITE-ProRule" id="PRU00284"/>
    </source>
</evidence>
<reference evidence="6" key="1">
    <citation type="submission" date="2023-01" db="EMBL/GenBank/DDBJ databases">
        <title>Psychroserpens sp. MSW6 and Marinomonas sp. RSW2, isolated from seawater.</title>
        <authorList>
            <person name="Kristyanto S."/>
            <person name="Jung J."/>
            <person name="Kim J.M."/>
            <person name="Jeon C.O."/>
        </authorList>
    </citation>
    <scope>NUCLEOTIDE SEQUENCE</scope>
    <source>
        <strain evidence="6">RSW2</strain>
    </source>
</reference>
<feature type="transmembrane region" description="Helical" evidence="4">
    <location>
        <begin position="110"/>
        <end position="128"/>
    </location>
</feature>
<feature type="transmembrane region" description="Helical" evidence="4">
    <location>
        <begin position="26"/>
        <end position="50"/>
    </location>
</feature>
<dbReference type="Pfam" id="PF00015">
    <property type="entry name" value="MCPsignal"/>
    <property type="match status" value="1"/>
</dbReference>
<feature type="domain" description="Methyl-accepting transducer" evidence="5">
    <location>
        <begin position="226"/>
        <end position="462"/>
    </location>
</feature>
<dbReference type="SMART" id="SM00283">
    <property type="entry name" value="MA"/>
    <property type="match status" value="1"/>
</dbReference>
<evidence type="ECO:0000256" key="1">
    <source>
        <dbReference type="ARBA" id="ARBA00004370"/>
    </source>
</evidence>
<protein>
    <submittedName>
        <fullName evidence="6">Methyl-accepting chemotaxis protein</fullName>
    </submittedName>
</protein>
<evidence type="ECO:0000313" key="6">
    <source>
        <dbReference type="EMBL" id="MDE8603407.1"/>
    </source>
</evidence>
<keyword evidence="4" id="KW-0472">Membrane</keyword>
<dbReference type="PROSITE" id="PS50111">
    <property type="entry name" value="CHEMOTAXIS_TRANSDUC_2"/>
    <property type="match status" value="1"/>
</dbReference>
<evidence type="ECO:0000256" key="2">
    <source>
        <dbReference type="ARBA" id="ARBA00023224"/>
    </source>
</evidence>
<keyword evidence="4" id="KW-0812">Transmembrane</keyword>
<dbReference type="SUPFAM" id="SSF58104">
    <property type="entry name" value="Methyl-accepting chemotaxis protein (MCP) signaling domain"/>
    <property type="match status" value="1"/>
</dbReference>
<accession>A0ABT5WFE7</accession>
<comment type="caution">
    <text evidence="6">The sequence shown here is derived from an EMBL/GenBank/DDBJ whole genome shotgun (WGS) entry which is preliminary data.</text>
</comment>
<dbReference type="Proteomes" id="UP001139522">
    <property type="component" value="Unassembled WGS sequence"/>
</dbReference>
<evidence type="ECO:0000256" key="4">
    <source>
        <dbReference type="SAM" id="Phobius"/>
    </source>
</evidence>
<evidence type="ECO:0000259" key="5">
    <source>
        <dbReference type="PROSITE" id="PS50111"/>
    </source>
</evidence>
<sequence length="499" mass="54583">MKTPIETTLKNDLFIYRFLLLQTPVLLISGLVGAELFSFALISSIILFVLTQFAYTFFKGSTAFSICAGILMMLTSSALIQSQLGMIEMHFHIFATMVVFLIYQSWKPIIAALLTTAIYHISFMFVQMAGTHLGDMPIMIFAGPHTMWVMVVHCVFAISEAIILIYMALLMKKESTSNVKIAHAIETISNNNDLSIRLTNPASNAEIAFNSLLDKLGNLFTDYKGIANELVASSSQIKKISEEVTDHVVASNQRAQLVATSTEDVSHTMRSITVSSTQSADLIRELEQGILGDSNKTLEIMEDMQLLSKNTSTVSDSLNSLTSDVESITKLLNAIRSISEQTNLLALNAAIEAARAGETGRGFAVVADEVRTLAQRSSESTDDIEKVLANLNTSVNNTVRSMASGKERTSISVDHAEKISKALLERAHSVSNVVLSSKKIAQESVEQEKVISLINDQIGENAKSIKSLSDLMISLQQSSKDITLVTNTYETKANAFKTK</sequence>
<evidence type="ECO:0000313" key="7">
    <source>
        <dbReference type="Proteomes" id="UP001139522"/>
    </source>
</evidence>
<keyword evidence="7" id="KW-1185">Reference proteome</keyword>
<dbReference type="RefSeq" id="WP_255895891.1">
    <property type="nucleotide sequence ID" value="NZ_JAMZEG020000002.1"/>
</dbReference>
<keyword evidence="2 3" id="KW-0807">Transducer</keyword>
<dbReference type="PANTHER" id="PTHR32089:SF112">
    <property type="entry name" value="LYSOZYME-LIKE PROTEIN-RELATED"/>
    <property type="match status" value="1"/>
</dbReference>